<dbReference type="GO" id="GO:0005829">
    <property type="term" value="C:cytosol"/>
    <property type="evidence" value="ECO:0007669"/>
    <property type="project" value="TreeGrafter"/>
</dbReference>
<dbReference type="Pfam" id="PF00929">
    <property type="entry name" value="RNase_T"/>
    <property type="match status" value="1"/>
</dbReference>
<dbReference type="PANTHER" id="PTHR30231">
    <property type="entry name" value="DNA POLYMERASE III SUBUNIT EPSILON"/>
    <property type="match status" value="1"/>
</dbReference>
<dbReference type="SUPFAM" id="SSF53098">
    <property type="entry name" value="Ribonuclease H-like"/>
    <property type="match status" value="1"/>
</dbReference>
<keyword evidence="1 3" id="KW-0378">Hydrolase</keyword>
<dbReference type="GO" id="GO:0006260">
    <property type="term" value="P:DNA replication"/>
    <property type="evidence" value="ECO:0007669"/>
    <property type="project" value="InterPro"/>
</dbReference>
<dbReference type="FunFam" id="3.30.420.10:FF:000045">
    <property type="entry name" value="3'-5' exonuclease DinG"/>
    <property type="match status" value="1"/>
</dbReference>
<name>A0A3G9JB26_9FIRM</name>
<proteinExistence type="predicted"/>
<dbReference type="EMBL" id="AP019309">
    <property type="protein sequence ID" value="BBH27786.1"/>
    <property type="molecule type" value="Genomic_DNA"/>
</dbReference>
<dbReference type="Proteomes" id="UP000268059">
    <property type="component" value="Chromosome"/>
</dbReference>
<dbReference type="NCBIfam" id="TIGR00573">
    <property type="entry name" value="dnaq"/>
    <property type="match status" value="1"/>
</dbReference>
<dbReference type="SMART" id="SM00479">
    <property type="entry name" value="EXOIII"/>
    <property type="match status" value="1"/>
</dbReference>
<dbReference type="GO" id="GO:0008408">
    <property type="term" value="F:3'-5' exonuclease activity"/>
    <property type="evidence" value="ECO:0007669"/>
    <property type="project" value="TreeGrafter"/>
</dbReference>
<dbReference type="InterPro" id="IPR036397">
    <property type="entry name" value="RNaseH_sf"/>
</dbReference>
<dbReference type="PANTHER" id="PTHR30231:SF42">
    <property type="entry name" value="EXONUCLEASE"/>
    <property type="match status" value="1"/>
</dbReference>
<evidence type="ECO:0000313" key="3">
    <source>
        <dbReference type="EMBL" id="BBH27786.1"/>
    </source>
</evidence>
<dbReference type="AlphaFoldDB" id="A0A3G9JB26"/>
<dbReference type="Gene3D" id="3.30.420.10">
    <property type="entry name" value="Ribonuclease H-like superfamily/Ribonuclease H"/>
    <property type="match status" value="1"/>
</dbReference>
<dbReference type="InterPro" id="IPR006054">
    <property type="entry name" value="DnaQ"/>
</dbReference>
<keyword evidence="1 3" id="KW-0540">Nuclease</keyword>
<evidence type="ECO:0000256" key="1">
    <source>
        <dbReference type="ARBA" id="ARBA00022839"/>
    </source>
</evidence>
<accession>A0A3G9JB26</accession>
<sequence>MRYIAFDVETPNHYNDRMSSIGIAVIEGDRIIDTYSSLINPETFFMQFNIDLTGLNTSVVRNAPNFKELWPTIAPIMKSGVLVAHNASFDLKVLSYCLNAYKIPHQTLVPYIDTVNLGRHVHPDFSNHKLNTMASRLNLSLNHHRADSDAIVCGEILIDAMHHGINLEEFTRDYILDARKTKK</sequence>
<dbReference type="KEGG" id="ebm:SG0102_27200"/>
<dbReference type="CDD" id="cd06130">
    <property type="entry name" value="DNA_pol_III_epsilon_like"/>
    <property type="match status" value="1"/>
</dbReference>
<reference evidence="3 4" key="1">
    <citation type="submission" date="2018-11" db="EMBL/GenBank/DDBJ databases">
        <title>Novel Erysipelotrichaceae bacterium isolated from small intestine of a swine.</title>
        <authorList>
            <person name="Kim J.S."/>
            <person name="Choe H."/>
            <person name="Lee Y.R."/>
            <person name="Kim K.M."/>
            <person name="Park D.S."/>
        </authorList>
    </citation>
    <scope>NUCLEOTIDE SEQUENCE [LARGE SCALE GENOMIC DNA]</scope>
    <source>
        <strain evidence="3 4">SG0102</strain>
    </source>
</reference>
<gene>
    <name evidence="3" type="ORF">SG0102_27200</name>
</gene>
<protein>
    <submittedName>
        <fullName evidence="3">Exonuclease</fullName>
    </submittedName>
</protein>
<keyword evidence="1 3" id="KW-0269">Exonuclease</keyword>
<dbReference type="GO" id="GO:0003677">
    <property type="term" value="F:DNA binding"/>
    <property type="evidence" value="ECO:0007669"/>
    <property type="project" value="InterPro"/>
</dbReference>
<feature type="domain" description="Exonuclease" evidence="2">
    <location>
        <begin position="2"/>
        <end position="166"/>
    </location>
</feature>
<dbReference type="InterPro" id="IPR012337">
    <property type="entry name" value="RNaseH-like_sf"/>
</dbReference>
<evidence type="ECO:0000313" key="4">
    <source>
        <dbReference type="Proteomes" id="UP000268059"/>
    </source>
</evidence>
<dbReference type="OrthoDB" id="9776650at2"/>
<dbReference type="InParanoid" id="A0A3G9JB26"/>
<dbReference type="GO" id="GO:0003887">
    <property type="term" value="F:DNA-directed DNA polymerase activity"/>
    <property type="evidence" value="ECO:0007669"/>
    <property type="project" value="InterPro"/>
</dbReference>
<organism evidence="3 4">
    <name type="scientific">Intestinibaculum porci</name>
    <dbReference type="NCBI Taxonomy" id="2487118"/>
    <lineage>
        <taxon>Bacteria</taxon>
        <taxon>Bacillati</taxon>
        <taxon>Bacillota</taxon>
        <taxon>Erysipelotrichia</taxon>
        <taxon>Erysipelotrichales</taxon>
        <taxon>Erysipelotrichaceae</taxon>
        <taxon>Intestinibaculum</taxon>
    </lineage>
</organism>
<evidence type="ECO:0000259" key="2">
    <source>
        <dbReference type="SMART" id="SM00479"/>
    </source>
</evidence>
<dbReference type="RefSeq" id="WP_125120483.1">
    <property type="nucleotide sequence ID" value="NZ_AP019309.1"/>
</dbReference>
<dbReference type="InterPro" id="IPR013520">
    <property type="entry name" value="Ribonucl_H"/>
</dbReference>
<keyword evidence="4" id="KW-1185">Reference proteome</keyword>